<gene>
    <name evidence="1" type="ORF">SS50377_14983</name>
    <name evidence="2" type="ORF">SS50377_25420</name>
</gene>
<dbReference type="EMBL" id="KI546101">
    <property type="protein sequence ID" value="EST44965.1"/>
    <property type="molecule type" value="Genomic_DNA"/>
</dbReference>
<reference evidence="1 2" key="1">
    <citation type="journal article" date="2014" name="PLoS Genet.">
        <title>The Genome of Spironucleus salmonicida Highlights a Fish Pathogen Adapted to Fluctuating Environments.</title>
        <authorList>
            <person name="Xu F."/>
            <person name="Jerlstrom-Hultqvist J."/>
            <person name="Einarsson E."/>
            <person name="Astvaldsson A."/>
            <person name="Svard S.G."/>
            <person name="Andersson J.O."/>
        </authorList>
    </citation>
    <scope>NUCLEOTIDE SEQUENCE</scope>
    <source>
        <strain evidence="2">ATCC 50377</strain>
    </source>
</reference>
<name>V6LK18_9EUKA</name>
<protein>
    <submittedName>
        <fullName evidence="1">Uncharacterized protein</fullName>
    </submittedName>
</protein>
<dbReference type="SUPFAM" id="SSF52047">
    <property type="entry name" value="RNI-like"/>
    <property type="match status" value="1"/>
</dbReference>
<sequence length="419" mass="48457">MMKILKIKHIDDFFKALQQQATSVQCRSTELSLPVLVAINPFLTQFGQNSLWEIPATIIQKAKEINLLNLIIIDCYSRNKNVFKYLQNLQFHTQFCSLENVKFDLHVLLNFQQVKKLVLTNCTLLNDETIQELQELTLKSCKSVQKLNKLLINAQSLNINSNIIQYALNHNSLISVVAQNIDFCPFLLQNVVFLDLSSVSLPREIVLPYLQKLALFDVSNLVVLANCPALRWVSITHSAVQRLELPGSLVFADLQSNELTHFSLQGLQHITALNLSVNPLSSLQLASGHLKQLYLDECQIVDLDQMEIPNLELLSVQRNEIQNIWQVCKVRNYQKLVDFRADFQRNDIVFSLLPQIKLYNMQKQNSKINQNIVFINFQYNMYQRGKYNENDVDNARDLVQKETRVLEQYMIYKVISQVK</sequence>
<evidence type="ECO:0000313" key="2">
    <source>
        <dbReference type="EMBL" id="KAH0573300.1"/>
    </source>
</evidence>
<proteinExistence type="predicted"/>
<dbReference type="InterPro" id="IPR032675">
    <property type="entry name" value="LRR_dom_sf"/>
</dbReference>
<reference evidence="2" key="2">
    <citation type="submission" date="2020-12" db="EMBL/GenBank/DDBJ databases">
        <title>New Spironucleus salmonicida genome in near-complete chromosomes.</title>
        <authorList>
            <person name="Xu F."/>
            <person name="Kurt Z."/>
            <person name="Jimenez-Gonzalez A."/>
            <person name="Astvaldsson A."/>
            <person name="Andersson J.O."/>
            <person name="Svard S.G."/>
        </authorList>
    </citation>
    <scope>NUCLEOTIDE SEQUENCE</scope>
    <source>
        <strain evidence="2">ATCC 50377</strain>
    </source>
</reference>
<keyword evidence="3" id="KW-1185">Reference proteome</keyword>
<dbReference type="VEuPathDB" id="GiardiaDB:SS50377_25420"/>
<evidence type="ECO:0000313" key="1">
    <source>
        <dbReference type="EMBL" id="EST44965.1"/>
    </source>
</evidence>
<dbReference type="AlphaFoldDB" id="V6LK18"/>
<dbReference type="EMBL" id="AUWU02000005">
    <property type="protein sequence ID" value="KAH0573300.1"/>
    <property type="molecule type" value="Genomic_DNA"/>
</dbReference>
<organism evidence="1">
    <name type="scientific">Spironucleus salmonicida</name>
    <dbReference type="NCBI Taxonomy" id="348837"/>
    <lineage>
        <taxon>Eukaryota</taxon>
        <taxon>Metamonada</taxon>
        <taxon>Diplomonadida</taxon>
        <taxon>Hexamitidae</taxon>
        <taxon>Hexamitinae</taxon>
        <taxon>Spironucleus</taxon>
    </lineage>
</organism>
<accession>V6LK18</accession>
<dbReference type="Gene3D" id="3.80.10.10">
    <property type="entry name" value="Ribonuclease Inhibitor"/>
    <property type="match status" value="1"/>
</dbReference>
<dbReference type="OrthoDB" id="676979at2759"/>
<evidence type="ECO:0000313" key="3">
    <source>
        <dbReference type="Proteomes" id="UP000018208"/>
    </source>
</evidence>
<dbReference type="Proteomes" id="UP000018208">
    <property type="component" value="Unassembled WGS sequence"/>
</dbReference>